<dbReference type="GeneID" id="83177019"/>
<dbReference type="InterPro" id="IPR036770">
    <property type="entry name" value="Ankyrin_rpt-contain_sf"/>
</dbReference>
<dbReference type="AlphaFoldDB" id="A0A9W9NC73"/>
<name>A0A9W9NC73_9EURO</name>
<keyword evidence="1" id="KW-0040">ANK repeat</keyword>
<accession>A0A9W9NC73</accession>
<dbReference type="Proteomes" id="UP001150904">
    <property type="component" value="Unassembled WGS sequence"/>
</dbReference>
<keyword evidence="3" id="KW-1185">Reference proteome</keyword>
<proteinExistence type="predicted"/>
<dbReference type="PANTHER" id="PTHR24118:SF100">
    <property type="entry name" value="FYVE-TYPE DOMAIN-CONTAINING PROTEIN"/>
    <property type="match status" value="1"/>
</dbReference>
<sequence>MSRNSDSDGDDAILVGREDVEGFNTENILPLPVAGLVKIREWLQPTPYDEGKSGLHRRPRIKTGTPFLKGFTRSDNAEASIYQILRPGPTNKCLAIACLDYLKSGCLDDYTIKDRNRDCVLWSPRTDDQIETLLQYPFLEYAAVNWSVHSRRAALAGADMLPFYDFIDAFFANEQQFRACHFIKLLLTAGIDPVTPKTSDIHRGWCGNASTTYEQTPLMYACHNGHFKSMVEFIPFLKDPQVLQKALYWEAEKGRADIVGLLLEETSVDVNGKYQGDTALFKAGEGKHPKTIEILLHGGANPNKLCCRSGDEFSNECFMRYPRQLRDEGTLPGWRALHAICRSKHGFSQARDDVEALKCAQLLLDAGANVLFQASDGSTALHHACKHYTSVVKLLMEAGADPTAEDDSGNTPLHTEGKTDKELLPLLLGAGHVNINKRSEKGGKTPLQCRLEGIRRGNGIEFLKYKPDVNVTSPNGDGPLHIYVKNVGHRKIKVIEALVAAGADPNMKNRKGDTPLHTLSRDNIHVATDLLNAGADIEARNNEGQTPLFSHVIPDSRHWEPPIVQFLIDRSARLDTRDYKGRTLLFQCFWEREYFDKLIDLGFNPAAADYMGNTIFHEAVADRTRFKDLGDLKRLSSLGLNIDQPNHSGRTPLHAICNTSENERDDKDAERTLDYILRVCKNVNPQDLEGILPVHLAAAVSEVSMVKLANAGADLSVVTHDDMTVLHIAARVRQPNIISFVLSRPGGVGEDEIKAFINKENHAGATALHYACRSGRSESVKALLEAGADPNHLDKSGDCCFGAAVQFETEKELWIEGNGKSHTGTGLVAAGILIEDEERPYVTQNGDWRRPPLTSEHDTTRLEEIFDLLVLHESCLTSYQGEFSKKNLKICPKNINTNSIVSANWQIVFQTENAFESEKQEFAMKLLGARQYSIFKEISSDLDLGRLENYGKSILNRLVCFGYSDLLACTFNGNAASHYDDPEWCLAAESKNTNLHGEPRIQPLLPTACSRELPNMEMVELLVEKIGVDINARRRGETWGTGSREKGANMELRDENGVTPLHIALDHENFLGLYRKEAARLIIESGADVNAIDNNGNTCLSKAGKDLDLIKLLLDHGATVNGRAIFSVITLGQIDILELLFAKGPLEVRGVGPNARSEISRPAAHHI</sequence>
<evidence type="ECO:0000256" key="1">
    <source>
        <dbReference type="PROSITE-ProRule" id="PRU00023"/>
    </source>
</evidence>
<evidence type="ECO:0000313" key="3">
    <source>
        <dbReference type="Proteomes" id="UP001150904"/>
    </source>
</evidence>
<dbReference type="RefSeq" id="XP_058312062.1">
    <property type="nucleotide sequence ID" value="XM_058449718.1"/>
</dbReference>
<reference evidence="2" key="2">
    <citation type="journal article" date="2023" name="IMA Fungus">
        <title>Comparative genomic study of the Penicillium genus elucidates a diverse pangenome and 15 lateral gene transfer events.</title>
        <authorList>
            <person name="Petersen C."/>
            <person name="Sorensen T."/>
            <person name="Nielsen M.R."/>
            <person name="Sondergaard T.E."/>
            <person name="Sorensen J.L."/>
            <person name="Fitzpatrick D.A."/>
            <person name="Frisvad J.C."/>
            <person name="Nielsen K.L."/>
        </authorList>
    </citation>
    <scope>NUCLEOTIDE SEQUENCE</scope>
    <source>
        <strain evidence="2">IBT 15544</strain>
    </source>
</reference>
<dbReference type="PRINTS" id="PR01415">
    <property type="entry name" value="ANKYRIN"/>
</dbReference>
<dbReference type="Pfam" id="PF12796">
    <property type="entry name" value="Ank_2"/>
    <property type="match status" value="5"/>
</dbReference>
<organism evidence="2 3">
    <name type="scientific">Penicillium cinerascens</name>
    <dbReference type="NCBI Taxonomy" id="70096"/>
    <lineage>
        <taxon>Eukaryota</taxon>
        <taxon>Fungi</taxon>
        <taxon>Dikarya</taxon>
        <taxon>Ascomycota</taxon>
        <taxon>Pezizomycotina</taxon>
        <taxon>Eurotiomycetes</taxon>
        <taxon>Eurotiomycetidae</taxon>
        <taxon>Eurotiales</taxon>
        <taxon>Aspergillaceae</taxon>
        <taxon>Penicillium</taxon>
    </lineage>
</organism>
<dbReference type="SUPFAM" id="SSF48403">
    <property type="entry name" value="Ankyrin repeat"/>
    <property type="match status" value="3"/>
</dbReference>
<dbReference type="PROSITE" id="PS50088">
    <property type="entry name" value="ANK_REPEAT"/>
    <property type="match status" value="4"/>
</dbReference>
<evidence type="ECO:0000313" key="2">
    <source>
        <dbReference type="EMBL" id="KAJ5216249.1"/>
    </source>
</evidence>
<dbReference type="InterPro" id="IPR002110">
    <property type="entry name" value="Ankyrin_rpt"/>
</dbReference>
<dbReference type="PANTHER" id="PTHR24118">
    <property type="entry name" value="POTE ANKYRIN DOMAIN"/>
    <property type="match status" value="1"/>
</dbReference>
<feature type="repeat" description="ANK" evidence="1">
    <location>
        <begin position="763"/>
        <end position="795"/>
    </location>
</feature>
<dbReference type="SMART" id="SM00248">
    <property type="entry name" value="ANK"/>
    <property type="match status" value="15"/>
</dbReference>
<dbReference type="Gene3D" id="1.25.40.20">
    <property type="entry name" value="Ankyrin repeat-containing domain"/>
    <property type="match status" value="5"/>
</dbReference>
<dbReference type="OrthoDB" id="21416at2759"/>
<feature type="repeat" description="ANK" evidence="1">
    <location>
        <begin position="475"/>
        <end position="510"/>
    </location>
</feature>
<comment type="caution">
    <text evidence="2">The sequence shown here is derived from an EMBL/GenBank/DDBJ whole genome shotgun (WGS) entry which is preliminary data.</text>
</comment>
<dbReference type="EMBL" id="JAPQKR010000005">
    <property type="protein sequence ID" value="KAJ5216249.1"/>
    <property type="molecule type" value="Genomic_DNA"/>
</dbReference>
<reference evidence="2" key="1">
    <citation type="submission" date="2022-12" db="EMBL/GenBank/DDBJ databases">
        <authorList>
            <person name="Petersen C."/>
        </authorList>
    </citation>
    <scope>NUCLEOTIDE SEQUENCE</scope>
    <source>
        <strain evidence="2">IBT 15544</strain>
    </source>
</reference>
<feature type="repeat" description="ANK" evidence="1">
    <location>
        <begin position="376"/>
        <end position="407"/>
    </location>
</feature>
<gene>
    <name evidence="2" type="ORF">N7498_002656</name>
</gene>
<protein>
    <submittedName>
        <fullName evidence="2">Ankyrin 2-3/unc44</fullName>
    </submittedName>
</protein>
<dbReference type="PROSITE" id="PS50297">
    <property type="entry name" value="ANK_REP_REGION"/>
    <property type="match status" value="2"/>
</dbReference>
<feature type="repeat" description="ANK" evidence="1">
    <location>
        <begin position="1056"/>
        <end position="1094"/>
    </location>
</feature>